<dbReference type="Gene3D" id="1.10.510.10">
    <property type="entry name" value="Transferase(Phosphotransferase) domain 1"/>
    <property type="match status" value="1"/>
</dbReference>
<feature type="domain" description="Protein kinase" evidence="14">
    <location>
        <begin position="1173"/>
        <end position="1427"/>
    </location>
</feature>
<comment type="caution">
    <text evidence="17">The sequence shown here is derived from an EMBL/GenBank/DDBJ whole genome shotgun (WGS) entry which is preliminary data.</text>
</comment>
<dbReference type="GO" id="GO:0030017">
    <property type="term" value="C:sarcomere"/>
    <property type="evidence" value="ECO:0007669"/>
    <property type="project" value="UniProtKB-ARBA"/>
</dbReference>
<feature type="domain" description="Fibronectin type-III" evidence="16">
    <location>
        <begin position="16"/>
        <end position="113"/>
    </location>
</feature>
<dbReference type="FunFam" id="2.60.40.10:FF:000127">
    <property type="entry name" value="titin isoform X1"/>
    <property type="match status" value="2"/>
</dbReference>
<dbReference type="GO" id="GO:0045989">
    <property type="term" value="P:positive regulation of striated muscle contraction"/>
    <property type="evidence" value="ECO:0007669"/>
    <property type="project" value="UniProtKB-ARBA"/>
</dbReference>
<dbReference type="SMART" id="SM00060">
    <property type="entry name" value="FN3"/>
    <property type="match status" value="7"/>
</dbReference>
<dbReference type="Proteomes" id="UP000230750">
    <property type="component" value="Unassembled WGS sequence"/>
</dbReference>
<feature type="domain" description="Fibronectin type-III" evidence="16">
    <location>
        <begin position="787"/>
        <end position="884"/>
    </location>
</feature>
<feature type="domain" description="Ig-like" evidence="15">
    <location>
        <begin position="1869"/>
        <end position="1939"/>
    </location>
</feature>
<evidence type="ECO:0000256" key="9">
    <source>
        <dbReference type="ARBA" id="ARBA00022777"/>
    </source>
</evidence>
<feature type="domain" description="Ig-like" evidence="15">
    <location>
        <begin position="1744"/>
        <end position="1822"/>
    </location>
</feature>
<dbReference type="InterPro" id="IPR003961">
    <property type="entry name" value="FN3_dom"/>
</dbReference>
<evidence type="ECO:0000256" key="4">
    <source>
        <dbReference type="ARBA" id="ARBA00022527"/>
    </source>
</evidence>
<dbReference type="PROSITE" id="PS00108">
    <property type="entry name" value="PROTEIN_KINASE_ST"/>
    <property type="match status" value="1"/>
</dbReference>
<evidence type="ECO:0000256" key="8">
    <source>
        <dbReference type="ARBA" id="ARBA00022741"/>
    </source>
</evidence>
<keyword evidence="4" id="KW-0723">Serine/threonine-protein kinase</keyword>
<evidence type="ECO:0000256" key="5">
    <source>
        <dbReference type="ARBA" id="ARBA00022553"/>
    </source>
</evidence>
<dbReference type="PRINTS" id="PR00014">
    <property type="entry name" value="FNTYPEIII"/>
</dbReference>
<feature type="domain" description="Ig-like" evidence="15">
    <location>
        <begin position="105"/>
        <end position="198"/>
    </location>
</feature>
<keyword evidence="10 12" id="KW-0067">ATP-binding</keyword>
<evidence type="ECO:0000256" key="3">
    <source>
        <dbReference type="ARBA" id="ARBA00022490"/>
    </source>
</evidence>
<dbReference type="InterPro" id="IPR003599">
    <property type="entry name" value="Ig_sub"/>
</dbReference>
<dbReference type="CDD" id="cd00063">
    <property type="entry name" value="FN3"/>
    <property type="match status" value="7"/>
</dbReference>
<dbReference type="InterPro" id="IPR007110">
    <property type="entry name" value="Ig-like_dom"/>
</dbReference>
<dbReference type="InterPro" id="IPR008271">
    <property type="entry name" value="Ser/Thr_kinase_AS"/>
</dbReference>
<dbReference type="PROSITE" id="PS50853">
    <property type="entry name" value="FN3"/>
    <property type="match status" value="7"/>
</dbReference>
<dbReference type="PANTHER" id="PTHR13817:SF151">
    <property type="entry name" value="TITIN"/>
    <property type="match status" value="1"/>
</dbReference>
<evidence type="ECO:0000313" key="17">
    <source>
        <dbReference type="EMBL" id="PIK33972.1"/>
    </source>
</evidence>
<evidence type="ECO:0000256" key="13">
    <source>
        <dbReference type="SAM" id="MobiDB-lite"/>
    </source>
</evidence>
<keyword evidence="9" id="KW-0418">Kinase</keyword>
<keyword evidence="11" id="KW-0393">Immunoglobulin domain</keyword>
<dbReference type="FunFam" id="2.60.40.10:FF:000056">
    <property type="entry name" value="twitchin isoform X4"/>
    <property type="match status" value="1"/>
</dbReference>
<keyword evidence="7" id="KW-0677">Repeat</keyword>
<dbReference type="InterPro" id="IPR013783">
    <property type="entry name" value="Ig-like_fold"/>
</dbReference>
<feature type="domain" description="Fibronectin type-III" evidence="16">
    <location>
        <begin position="1088"/>
        <end position="1194"/>
    </location>
</feature>
<evidence type="ECO:0000256" key="2">
    <source>
        <dbReference type="ARBA" id="ARBA00006692"/>
    </source>
</evidence>
<accession>A0A2G8JE16</accession>
<name>A0A2G8JE16_STIJA</name>
<dbReference type="FunFam" id="2.60.40.10:FF:000080">
    <property type="entry name" value="Myosin light chain kinase, smooth muscle"/>
    <property type="match status" value="1"/>
</dbReference>
<evidence type="ECO:0000256" key="10">
    <source>
        <dbReference type="ARBA" id="ARBA00022840"/>
    </source>
</evidence>
<dbReference type="InterPro" id="IPR017441">
    <property type="entry name" value="Protein_kinase_ATP_BS"/>
</dbReference>
<feature type="domain" description="Fibronectin type-III" evidence="16">
    <location>
        <begin position="300"/>
        <end position="395"/>
    </location>
</feature>
<dbReference type="SMART" id="SM00220">
    <property type="entry name" value="S_TKc"/>
    <property type="match status" value="1"/>
</dbReference>
<dbReference type="FunFam" id="2.60.40.10:FF:000003">
    <property type="entry name" value="Titin isoform E"/>
    <property type="match status" value="1"/>
</dbReference>
<dbReference type="InterPro" id="IPR011009">
    <property type="entry name" value="Kinase-like_dom_sf"/>
</dbReference>
<feature type="domain" description="Ig-like" evidence="15">
    <location>
        <begin position="1500"/>
        <end position="1588"/>
    </location>
</feature>
<dbReference type="InterPro" id="IPR036179">
    <property type="entry name" value="Ig-like_dom_sf"/>
</dbReference>
<comment type="similarity">
    <text evidence="2">Belongs to the protein kinase superfamily. CAMK Ser/Thr protein kinase family.</text>
</comment>
<feature type="domain" description="Ig-like" evidence="15">
    <location>
        <begin position="203"/>
        <end position="295"/>
    </location>
</feature>
<proteinExistence type="inferred from homology"/>
<evidence type="ECO:0000256" key="11">
    <source>
        <dbReference type="ARBA" id="ARBA00023319"/>
    </source>
</evidence>
<dbReference type="GO" id="GO:0004674">
    <property type="term" value="F:protein serine/threonine kinase activity"/>
    <property type="evidence" value="ECO:0007669"/>
    <property type="project" value="UniProtKB-KW"/>
</dbReference>
<feature type="domain" description="Fibronectin type-III" evidence="16">
    <location>
        <begin position="503"/>
        <end position="601"/>
    </location>
</feature>
<dbReference type="FunFam" id="2.60.40.10:FF:000107">
    <property type="entry name" value="Myosin, light chain kinase a"/>
    <property type="match status" value="3"/>
</dbReference>
<keyword evidence="8 12" id="KW-0547">Nucleotide-binding</keyword>
<dbReference type="GO" id="GO:0005524">
    <property type="term" value="F:ATP binding"/>
    <property type="evidence" value="ECO:0007669"/>
    <property type="project" value="UniProtKB-UniRule"/>
</dbReference>
<dbReference type="FunFam" id="2.60.40.10:FF:000214">
    <property type="entry name" value="titin isoform X1"/>
    <property type="match status" value="1"/>
</dbReference>
<dbReference type="SUPFAM" id="SSF56112">
    <property type="entry name" value="Protein kinase-like (PK-like)"/>
    <property type="match status" value="1"/>
</dbReference>
<feature type="binding site" evidence="12">
    <location>
        <position position="1202"/>
    </location>
    <ligand>
        <name>ATP</name>
        <dbReference type="ChEBI" id="CHEBI:30616"/>
    </ligand>
</feature>
<dbReference type="InterPro" id="IPR036116">
    <property type="entry name" value="FN3_sf"/>
</dbReference>
<sequence>MVEPVVVKSPFSVPDAPSSPEVFGVTDDSVTLSWMSPRSDGGSPITGYLVEMKESLGTRWIRATRRHIHDTNITIPNLSTGKQYKFRVIAENDIGQSEAGPASSPVLVKAPEEVADFTQMLQDTTAKAGQTIVLECRVSNPKAEVKWYKNGYQLFTYDRIKVSSEGQRRAITIKKVEARDYGLYECECGKLRTSAELKVLAPPKINLDLLRDVITLKAGSTLRIPVEFTGCPPPFVEWYHQSRRMADDTRTTIEDRDDRTQMIITNTKREDTGVYSVTVVNEAGRHSAKVRVNITDIPGAPRGPLAMTDVGNFSINLSWYPPEDDGGTNIECYVVERRDSTYKSWTKIGSYVRGTTYTAGGLNQDVEYHFRVRAENSNGVGPPLEGTRSIMIKSPHAAPSEPGLPEVHTIRGDEMTLTWTEPRHHGGRPMLGYHVEVREDFDLPWSRVTTEPIPDTTHRVTGLRPGQEYEFRVVGVTEIGVGRPSEPSFPPKMAREPAGHPSPPGIPQVDEATSSTVSLSWTPPISDGGSAISHYILERRSTTFRSWTDKTKVLNTSYVMTKLAENQEHVFRVRAVNEAGFESDPSRPSVGAVTKKPTPEEKPSFLEKPHMQVADVGGKAQFTCIVVGSPKPEVSWMRNGKEIYSGGRYKTICDSDGVYKLIIYNVVGEDLGLYSVVAKNTSGRAKSSAELLIRRAPVAHLYELPRRPQCTSQQEMTLRYQSTSRPHPCRPKMEKGCRIASAKRKSDDVARLRIKGAERQDTGRYLLEVANQFGVETVFADVRVLDKPSPPEGEYFVTRQEAPDKINLRWAPPKDDGGAPITLYHVEMKQLGKEGWSKVATTPETHYTIQRLQPRVPYIFRVIAENKYGKSEPLDVRDATFGRGKIDVPSPPSKPMITGLHPNSIELTWSKPDSDGGSPVSGYILEMKETNRKSWRRVFPEPIKGTKCTVPDLSEVREYEFRVMAQNELGRSMPSRLSEAVDMAGVGGKGKPFFLKKPSTVSAAEGSSATLQCEISGVPPPEVKWFHDGRQLQTGPKYRMDAQDGGIYKLTINEISEEDAGDYTAEAVNASGTDYAKSDLRVHGPPEHPRNVEILDTTSDTVKLSWLPPATDGGSAVTSYVVEKREAAPVEEERPEFEDLEARMRHYDSQVPRLVDITRFKPGDRFGSVYDYYDIHEEIGRGSYGVVYRATEKATKKTWAAKFIKCTPAEKELIKREIDVMKKLHHRRILQLHEVFETEDEMIMIIEFLTGGELFDRIVDENHILTEPEIVEYMRQVCEGMKHMHEKHIVHLDMKPENVMLRDRTSDDLKLIDFGLSREIDPDEPIKVMFGTPEFVAPEVVNYEPVGLPTDVWSLGVLAYIMLSGFSPFMGDNDQETLKNVAKGEWDFEEEAFNDISDEALDWIEKILVVEKDDRMTIQQALDHPWLQMITDEEARRHARRLDSTRLAKYWKQYKYVSGHTVVSIGRVAHGGALRELHQVYRGSQLYQRILFMDSRDAAPKITRRLEDVIAIEGNAARFECEVTAMTEPLIEWYKDQELLVIGVKYKMLYEDGTFTLVVNNVDIDDVGQYICRATNSYGHATSSADLEIELLGEEELAQRGERRTLDLKRQRIPLGERGRKLRAGRAALIGVSEKAPRLVSELEDQQCGLGFILPLTFQVLLPPHVDTKVKWMRNEEVVKEGSHLHLLEEDEEGVYTLEIEETQITDSGIYEAEVSNQFGTVATRCKVDVDDKYMDKYSNYSRPRFTQVLRDMLIVEGSAARLDCKITGIPEPEIRWFKDHKEVQDGQHYSFEYGDDNETYTLVIQEAFLEDAGTYTCQASNLVGRIACDSGVKVKTAGADSDVEDVEVAPKIRRVDSYEPPKQRQVAPFFSLPLSRKTFEVDSTAKMSCAVQGHPKSEVSWTKNGAPLTASSRCHISYRQGICTLEISRATMADTGTYAVCCQKYRRRRNNHCRVGDR</sequence>
<comment type="subcellular location">
    <subcellularLocation>
        <location evidence="1">Cytoplasm</location>
    </subcellularLocation>
</comment>
<feature type="region of interest" description="Disordered" evidence="13">
    <location>
        <begin position="582"/>
        <end position="604"/>
    </location>
</feature>
<dbReference type="InterPro" id="IPR013098">
    <property type="entry name" value="Ig_I-set"/>
</dbReference>
<dbReference type="PROSITE" id="PS00107">
    <property type="entry name" value="PROTEIN_KINASE_ATP"/>
    <property type="match status" value="1"/>
</dbReference>
<dbReference type="OrthoDB" id="504170at2759"/>
<dbReference type="Pfam" id="PF00041">
    <property type="entry name" value="fn3"/>
    <property type="match status" value="6"/>
</dbReference>
<protein>
    <submittedName>
        <fullName evidence="17">Putative titin</fullName>
    </submittedName>
</protein>
<feature type="domain" description="Ig-like" evidence="15">
    <location>
        <begin position="603"/>
        <end position="692"/>
    </location>
</feature>
<dbReference type="Pfam" id="PF07679">
    <property type="entry name" value="I-set"/>
    <property type="match status" value="8"/>
</dbReference>
<dbReference type="PROSITE" id="PS50011">
    <property type="entry name" value="PROTEIN_KINASE_DOM"/>
    <property type="match status" value="1"/>
</dbReference>
<dbReference type="SUPFAM" id="SSF49265">
    <property type="entry name" value="Fibronectin type III"/>
    <property type="match status" value="5"/>
</dbReference>
<keyword evidence="5" id="KW-0597">Phosphoprotein</keyword>
<dbReference type="Pfam" id="PF00069">
    <property type="entry name" value="Pkinase"/>
    <property type="match status" value="1"/>
</dbReference>
<feature type="domain" description="Fibronectin type-III" evidence="16">
    <location>
        <begin position="401"/>
        <end position="497"/>
    </location>
</feature>
<keyword evidence="3" id="KW-0963">Cytoplasm</keyword>
<dbReference type="STRING" id="307972.A0A2G8JE16"/>
<evidence type="ECO:0000259" key="16">
    <source>
        <dbReference type="PROSITE" id="PS50853"/>
    </source>
</evidence>
<gene>
    <name evidence="17" type="ORF">BSL78_29210</name>
</gene>
<dbReference type="SUPFAM" id="SSF48726">
    <property type="entry name" value="Immunoglobulin"/>
    <property type="match status" value="9"/>
</dbReference>
<evidence type="ECO:0000259" key="14">
    <source>
        <dbReference type="PROSITE" id="PS50011"/>
    </source>
</evidence>
<dbReference type="EMBL" id="MRZV01002331">
    <property type="protein sequence ID" value="PIK33972.1"/>
    <property type="molecule type" value="Genomic_DNA"/>
</dbReference>
<dbReference type="FunFam" id="3.30.200.20:FF:000042">
    <property type="entry name" value="Aurora kinase A"/>
    <property type="match status" value="1"/>
</dbReference>
<keyword evidence="18" id="KW-1185">Reference proteome</keyword>
<dbReference type="FunFam" id="1.10.510.10:FF:000135">
    <property type="entry name" value="Putative myosin light chain kinase 3"/>
    <property type="match status" value="1"/>
</dbReference>
<dbReference type="FunFam" id="2.60.40.10:FF:000425">
    <property type="entry name" value="Myosin light chain kinase"/>
    <property type="match status" value="1"/>
</dbReference>
<feature type="region of interest" description="Disordered" evidence="13">
    <location>
        <begin position="482"/>
        <end position="504"/>
    </location>
</feature>
<dbReference type="GO" id="GO:0060298">
    <property type="term" value="P:positive regulation of sarcomere organization"/>
    <property type="evidence" value="ECO:0007669"/>
    <property type="project" value="UniProtKB-ARBA"/>
</dbReference>
<feature type="domain" description="Ig-like" evidence="15">
    <location>
        <begin position="992"/>
        <end position="1081"/>
    </location>
</feature>
<dbReference type="Gene3D" id="3.30.200.20">
    <property type="entry name" value="Phosphorylase Kinase, domain 1"/>
    <property type="match status" value="1"/>
</dbReference>
<keyword evidence="6" id="KW-0808">Transferase</keyword>
<evidence type="ECO:0000256" key="7">
    <source>
        <dbReference type="ARBA" id="ARBA00022737"/>
    </source>
</evidence>
<feature type="domain" description="Fibronectin type-III" evidence="16">
    <location>
        <begin position="891"/>
        <end position="985"/>
    </location>
</feature>
<dbReference type="InterPro" id="IPR050964">
    <property type="entry name" value="Striated_Muscle_Regulatory"/>
</dbReference>
<evidence type="ECO:0000256" key="1">
    <source>
        <dbReference type="ARBA" id="ARBA00004496"/>
    </source>
</evidence>
<evidence type="ECO:0000313" key="18">
    <source>
        <dbReference type="Proteomes" id="UP000230750"/>
    </source>
</evidence>
<dbReference type="InterPro" id="IPR000719">
    <property type="entry name" value="Prot_kinase_dom"/>
</dbReference>
<dbReference type="InterPro" id="IPR003598">
    <property type="entry name" value="Ig_sub2"/>
</dbReference>
<evidence type="ECO:0000256" key="6">
    <source>
        <dbReference type="ARBA" id="ARBA00022679"/>
    </source>
</evidence>
<dbReference type="SMART" id="SM00409">
    <property type="entry name" value="IG"/>
    <property type="match status" value="9"/>
</dbReference>
<organism evidence="17 18">
    <name type="scientific">Stichopus japonicus</name>
    <name type="common">Sea cucumber</name>
    <dbReference type="NCBI Taxonomy" id="307972"/>
    <lineage>
        <taxon>Eukaryota</taxon>
        <taxon>Metazoa</taxon>
        <taxon>Echinodermata</taxon>
        <taxon>Eleutherozoa</taxon>
        <taxon>Echinozoa</taxon>
        <taxon>Holothuroidea</taxon>
        <taxon>Aspidochirotacea</taxon>
        <taxon>Aspidochirotida</taxon>
        <taxon>Stichopodidae</taxon>
        <taxon>Apostichopus</taxon>
    </lineage>
</organism>
<dbReference type="SMART" id="SM00408">
    <property type="entry name" value="IGc2"/>
    <property type="match status" value="7"/>
</dbReference>
<dbReference type="PROSITE" id="PS50835">
    <property type="entry name" value="IG_LIKE"/>
    <property type="match status" value="7"/>
</dbReference>
<dbReference type="PANTHER" id="PTHR13817">
    <property type="entry name" value="TITIN"/>
    <property type="match status" value="1"/>
</dbReference>
<reference evidence="17 18" key="1">
    <citation type="journal article" date="2017" name="PLoS Biol.">
        <title>The sea cucumber genome provides insights into morphological evolution and visceral regeneration.</title>
        <authorList>
            <person name="Zhang X."/>
            <person name="Sun L."/>
            <person name="Yuan J."/>
            <person name="Sun Y."/>
            <person name="Gao Y."/>
            <person name="Zhang L."/>
            <person name="Li S."/>
            <person name="Dai H."/>
            <person name="Hamel J.F."/>
            <person name="Liu C."/>
            <person name="Yu Y."/>
            <person name="Liu S."/>
            <person name="Lin W."/>
            <person name="Guo K."/>
            <person name="Jin S."/>
            <person name="Xu P."/>
            <person name="Storey K.B."/>
            <person name="Huan P."/>
            <person name="Zhang T."/>
            <person name="Zhou Y."/>
            <person name="Zhang J."/>
            <person name="Lin C."/>
            <person name="Li X."/>
            <person name="Xing L."/>
            <person name="Huo D."/>
            <person name="Sun M."/>
            <person name="Wang L."/>
            <person name="Mercier A."/>
            <person name="Li F."/>
            <person name="Yang H."/>
            <person name="Xiang J."/>
        </authorList>
    </citation>
    <scope>NUCLEOTIDE SEQUENCE [LARGE SCALE GENOMIC DNA]</scope>
    <source>
        <strain evidence="17">Shaxun</strain>
        <tissue evidence="17">Muscle</tissue>
    </source>
</reference>
<evidence type="ECO:0000256" key="12">
    <source>
        <dbReference type="PROSITE-ProRule" id="PRU10141"/>
    </source>
</evidence>
<dbReference type="FunFam" id="2.60.40.10:FF:000002">
    <property type="entry name" value="Titin a"/>
    <property type="match status" value="1"/>
</dbReference>
<evidence type="ECO:0000259" key="15">
    <source>
        <dbReference type="PROSITE" id="PS50835"/>
    </source>
</evidence>
<dbReference type="Gene3D" id="2.60.40.10">
    <property type="entry name" value="Immunoglobulins"/>
    <property type="match status" value="16"/>
</dbReference>